<feature type="transmembrane region" description="Helical" evidence="6">
    <location>
        <begin position="187"/>
        <end position="211"/>
    </location>
</feature>
<comment type="subcellular location">
    <subcellularLocation>
        <location evidence="1">Membrane</location>
        <topology evidence="1">Multi-pass membrane protein</topology>
    </subcellularLocation>
</comment>
<keyword evidence="4 6" id="KW-1133">Transmembrane helix</keyword>
<feature type="transmembrane region" description="Helical" evidence="6">
    <location>
        <begin position="57"/>
        <end position="83"/>
    </location>
</feature>
<evidence type="ECO:0000256" key="1">
    <source>
        <dbReference type="ARBA" id="ARBA00004141"/>
    </source>
</evidence>
<gene>
    <name evidence="7" type="ORF">CAMP_LOCUS5688</name>
</gene>
<protein>
    <submittedName>
        <fullName evidence="7">Uncharacterized protein</fullName>
    </submittedName>
</protein>
<feature type="transmembrane region" description="Helical" evidence="6">
    <location>
        <begin position="242"/>
        <end position="262"/>
    </location>
</feature>
<evidence type="ECO:0000256" key="2">
    <source>
        <dbReference type="ARBA" id="ARBA00006803"/>
    </source>
</evidence>
<dbReference type="PANTHER" id="PTHR47631">
    <property type="entry name" value="SERPENTINE RECEPTOR, CLASS E (EPSILON)-RELATED"/>
    <property type="match status" value="1"/>
</dbReference>
<dbReference type="GO" id="GO:0007606">
    <property type="term" value="P:sensory perception of chemical stimulus"/>
    <property type="evidence" value="ECO:0007669"/>
    <property type="project" value="InterPro"/>
</dbReference>
<evidence type="ECO:0000313" key="8">
    <source>
        <dbReference type="Proteomes" id="UP001152747"/>
    </source>
</evidence>
<dbReference type="AlphaFoldDB" id="A0A9P1N0E3"/>
<feature type="transmembrane region" description="Helical" evidence="6">
    <location>
        <begin position="161"/>
        <end position="181"/>
    </location>
</feature>
<keyword evidence="5 6" id="KW-0472">Membrane</keyword>
<accession>A0A9P1N0E3</accession>
<evidence type="ECO:0000256" key="3">
    <source>
        <dbReference type="ARBA" id="ARBA00022692"/>
    </source>
</evidence>
<dbReference type="GO" id="GO:0016020">
    <property type="term" value="C:membrane"/>
    <property type="evidence" value="ECO:0007669"/>
    <property type="project" value="UniProtKB-SubCell"/>
</dbReference>
<feature type="transmembrane region" description="Helical" evidence="6">
    <location>
        <begin position="116"/>
        <end position="141"/>
    </location>
</feature>
<keyword evidence="3 6" id="KW-0812">Transmembrane</keyword>
<sequence>MIFLIPSENRTIWFPFASLNDVPENLRFFVIFELFLNIFCGFLILRCVKVMLTSRVIHLNLSLIICLLWLQWFEVLFAKIIIIPYQYGFIDFPSITSWWTLDSGEMKEFENFKDVLWLYVAALLLWHYLNSVLIGTGGVVIERLFATYFINDYEQKSRKQIPILILTTTHIFSITFSILSIESKLPLTFAFGLSIFIMITFFSAYFIVLFINQHFERRPKFSLSQKFQVNENLRALKMFRKFVWILSGYIFLAAGLFLLLIFKLAPFPALTSHVLEDLIYLNHIFFVPGLIYCSDQWHQEFWSFLPFRKRKINQTPTIIKHNDEAQIYFTQLKNAWI</sequence>
<evidence type="ECO:0000256" key="4">
    <source>
        <dbReference type="ARBA" id="ARBA00022989"/>
    </source>
</evidence>
<name>A0A9P1N0E3_9PELO</name>
<evidence type="ECO:0000256" key="5">
    <source>
        <dbReference type="ARBA" id="ARBA00023136"/>
    </source>
</evidence>
<dbReference type="EMBL" id="CANHGI010000002">
    <property type="protein sequence ID" value="CAI5443051.1"/>
    <property type="molecule type" value="Genomic_DNA"/>
</dbReference>
<proteinExistence type="inferred from homology"/>
<organism evidence="7 8">
    <name type="scientific">Caenorhabditis angaria</name>
    <dbReference type="NCBI Taxonomy" id="860376"/>
    <lineage>
        <taxon>Eukaryota</taxon>
        <taxon>Metazoa</taxon>
        <taxon>Ecdysozoa</taxon>
        <taxon>Nematoda</taxon>
        <taxon>Chromadorea</taxon>
        <taxon>Rhabditida</taxon>
        <taxon>Rhabditina</taxon>
        <taxon>Rhabditomorpha</taxon>
        <taxon>Rhabditoidea</taxon>
        <taxon>Rhabditidae</taxon>
        <taxon>Peloderinae</taxon>
        <taxon>Caenorhabditis</taxon>
    </lineage>
</organism>
<comment type="similarity">
    <text evidence="2">Belongs to the nematode receptor-like protein sre family.</text>
</comment>
<dbReference type="Proteomes" id="UP001152747">
    <property type="component" value="Unassembled WGS sequence"/>
</dbReference>
<evidence type="ECO:0000256" key="6">
    <source>
        <dbReference type="SAM" id="Phobius"/>
    </source>
</evidence>
<feature type="transmembrane region" description="Helical" evidence="6">
    <location>
        <begin position="26"/>
        <end position="45"/>
    </location>
</feature>
<comment type="caution">
    <text evidence="7">The sequence shown here is derived from an EMBL/GenBank/DDBJ whole genome shotgun (WGS) entry which is preliminary data.</text>
</comment>
<dbReference type="Pfam" id="PF03125">
    <property type="entry name" value="Sre"/>
    <property type="match status" value="1"/>
</dbReference>
<dbReference type="InterPro" id="IPR004151">
    <property type="entry name" value="7TM_GPCR_serpentine_rcpt_Sre"/>
</dbReference>
<keyword evidence="8" id="KW-1185">Reference proteome</keyword>
<dbReference type="PANTHER" id="PTHR47631:SF4">
    <property type="entry name" value="SERPENTINE RECEPTOR, CLASS E (EPSILON)"/>
    <property type="match status" value="1"/>
</dbReference>
<reference evidence="7" key="1">
    <citation type="submission" date="2022-11" db="EMBL/GenBank/DDBJ databases">
        <authorList>
            <person name="Kikuchi T."/>
        </authorList>
    </citation>
    <scope>NUCLEOTIDE SEQUENCE</scope>
    <source>
        <strain evidence="7">PS1010</strain>
    </source>
</reference>
<evidence type="ECO:0000313" key="7">
    <source>
        <dbReference type="EMBL" id="CAI5443051.1"/>
    </source>
</evidence>